<dbReference type="Pfam" id="PF01989">
    <property type="entry name" value="AcnX_swivel_put"/>
    <property type="match status" value="1"/>
</dbReference>
<evidence type="ECO:0000313" key="4">
    <source>
        <dbReference type="Proteomes" id="UP000640333"/>
    </source>
</evidence>
<protein>
    <submittedName>
        <fullName evidence="3">DUF126 domain-containing protein</fullName>
    </submittedName>
</protein>
<evidence type="ECO:0000259" key="2">
    <source>
        <dbReference type="Pfam" id="PF01989"/>
    </source>
</evidence>
<dbReference type="Gene3D" id="3.50.30.10">
    <property type="entry name" value="Phosphohistidine domain"/>
    <property type="match status" value="1"/>
</dbReference>
<evidence type="ECO:0000313" key="3">
    <source>
        <dbReference type="EMBL" id="MBE9398938.1"/>
    </source>
</evidence>
<organism evidence="3 4">
    <name type="scientific">Pontibacterium sinense</name>
    <dbReference type="NCBI Taxonomy" id="2781979"/>
    <lineage>
        <taxon>Bacteria</taxon>
        <taxon>Pseudomonadati</taxon>
        <taxon>Pseudomonadota</taxon>
        <taxon>Gammaproteobacteria</taxon>
        <taxon>Oceanospirillales</taxon>
        <taxon>Oceanospirillaceae</taxon>
        <taxon>Pontibacterium</taxon>
    </lineage>
</organism>
<dbReference type="SUPFAM" id="SSF52016">
    <property type="entry name" value="LeuD/IlvD-like"/>
    <property type="match status" value="1"/>
</dbReference>
<feature type="domain" description="Phosphomevalonate dehydratase small subunit-like" evidence="2">
    <location>
        <begin position="26"/>
        <end position="104"/>
    </location>
</feature>
<evidence type="ECO:0000256" key="1">
    <source>
        <dbReference type="ARBA" id="ARBA00023239"/>
    </source>
</evidence>
<proteinExistence type="predicted"/>
<dbReference type="GO" id="GO:0016829">
    <property type="term" value="F:lyase activity"/>
    <property type="evidence" value="ECO:0007669"/>
    <property type="project" value="UniProtKB-KW"/>
</dbReference>
<dbReference type="AlphaFoldDB" id="A0A8J7FMC6"/>
<dbReference type="RefSeq" id="WP_193954634.1">
    <property type="nucleotide sequence ID" value="NZ_JADEYS010000020.1"/>
</dbReference>
<comment type="caution">
    <text evidence="3">The sequence shown here is derived from an EMBL/GenBank/DDBJ whole genome shotgun (WGS) entry which is preliminary data.</text>
</comment>
<reference evidence="3" key="1">
    <citation type="submission" date="2020-10" db="EMBL/GenBank/DDBJ databases">
        <title>Bacterium isolated from coastal waters sediment.</title>
        <authorList>
            <person name="Chen R.-J."/>
            <person name="Lu D.-C."/>
            <person name="Zhu K.-L."/>
            <person name="Du Z.-J."/>
        </authorList>
    </citation>
    <scope>NUCLEOTIDE SEQUENCE</scope>
    <source>
        <strain evidence="3">N1Y112</strain>
    </source>
</reference>
<keyword evidence="4" id="KW-1185">Reference proteome</keyword>
<keyword evidence="1" id="KW-0456">Lyase</keyword>
<gene>
    <name evidence="3" type="ORF">IOQ59_16890</name>
</gene>
<dbReference type="EMBL" id="JADEYS010000020">
    <property type="protein sequence ID" value="MBE9398938.1"/>
    <property type="molecule type" value="Genomic_DNA"/>
</dbReference>
<dbReference type="Proteomes" id="UP000640333">
    <property type="component" value="Unassembled WGS sequence"/>
</dbReference>
<dbReference type="InterPro" id="IPR002840">
    <property type="entry name" value="PMDh-S-like_dom"/>
</dbReference>
<accession>A0A8J7FMC6</accession>
<name>A0A8J7FMC6_9GAMM</name>
<sequence length="134" mass="14097">MITLKSTKKGLGVAIEGETLVLKNAFSARYDLDVKTGKFLRPGLAEEDASVAGKVLVADRAKGGVASSWLLREMVRLGTAPAALVFNNAGPVMVQAAAFAGITLLDGFEEDVTEAIPNKLQVSVDPQEKTITPV</sequence>